<organism evidence="2 3">
    <name type="scientific">Waterburya agarophytonicola KI4</name>
    <dbReference type="NCBI Taxonomy" id="2874699"/>
    <lineage>
        <taxon>Bacteria</taxon>
        <taxon>Bacillati</taxon>
        <taxon>Cyanobacteriota</taxon>
        <taxon>Cyanophyceae</taxon>
        <taxon>Pleurocapsales</taxon>
        <taxon>Hyellaceae</taxon>
        <taxon>Waterburya</taxon>
        <taxon>Waterburya agarophytonicola</taxon>
    </lineage>
</organism>
<dbReference type="PANTHER" id="PTHR37946:SF1">
    <property type="entry name" value="SLL1969 PROTEIN"/>
    <property type="match status" value="1"/>
</dbReference>
<reference evidence="2" key="1">
    <citation type="journal article" date="2021" name="Antonie Van Leeuwenhoek">
        <title>Draft genome and description of Waterburya agarophytonicola gen. nov. sp. nov. (Pleurocapsales, Cyanobacteria): a seaweed symbiont.</title>
        <authorList>
            <person name="Bonthond G."/>
            <person name="Shalygin S."/>
            <person name="Bayer T."/>
            <person name="Weinberger F."/>
        </authorList>
    </citation>
    <scope>NUCLEOTIDE SEQUENCE</scope>
    <source>
        <strain evidence="2">KI4</strain>
    </source>
</reference>
<dbReference type="Pfam" id="PF12146">
    <property type="entry name" value="Hydrolase_4"/>
    <property type="match status" value="1"/>
</dbReference>
<evidence type="ECO:0000259" key="1">
    <source>
        <dbReference type="Pfam" id="PF12146"/>
    </source>
</evidence>
<dbReference type="AlphaFoldDB" id="A0A964BTG9"/>
<dbReference type="InterPro" id="IPR022742">
    <property type="entry name" value="Hydrolase_4"/>
</dbReference>
<name>A0A964BTG9_9CYAN</name>
<dbReference type="RefSeq" id="WP_229641027.1">
    <property type="nucleotide sequence ID" value="NZ_JADWDC010000032.1"/>
</dbReference>
<dbReference type="SUPFAM" id="SSF53474">
    <property type="entry name" value="alpha/beta-Hydrolases"/>
    <property type="match status" value="1"/>
</dbReference>
<dbReference type="Proteomes" id="UP000729733">
    <property type="component" value="Unassembled WGS sequence"/>
</dbReference>
<dbReference type="Gene3D" id="3.40.50.1820">
    <property type="entry name" value="alpha/beta hydrolase"/>
    <property type="match status" value="1"/>
</dbReference>
<sequence length="299" mass="32914">MTDNNNPQFLLFAQHGWADNGNSIGRLARAVATPKTIVTVPSLGLIKTFISIEPLVRKLEQIATAAIEKYPHTPLKIIGHSMGGLMWLEVLDRNPQWWHKVHSLILLGSPVGGSNLARIIDPFGIGIGTAKCLGRNRRLTAEKIAQHIPTLSVASDINMGTDGLVTLENTKFDYANWLLVSDIPHSAMRSHPQMISIIQNFWTNPNLGSPPDLDSTSQFIQRLRRLPGMTDTDYRNFKRSQIVASLADGATIHTWKNYLGVNHVYVGKPQQQCIYAGYVGLIHAAGLEKAIATLVSDNA</sequence>
<keyword evidence="2" id="KW-0378">Hydrolase</keyword>
<comment type="caution">
    <text evidence="2">The sequence shown here is derived from an EMBL/GenBank/DDBJ whole genome shotgun (WGS) entry which is preliminary data.</text>
</comment>
<dbReference type="EMBL" id="JADWDC010000032">
    <property type="protein sequence ID" value="MCC0177961.1"/>
    <property type="molecule type" value="Genomic_DNA"/>
</dbReference>
<evidence type="ECO:0000313" key="3">
    <source>
        <dbReference type="Proteomes" id="UP000729733"/>
    </source>
</evidence>
<gene>
    <name evidence="2" type="ORF">I4641_13330</name>
</gene>
<feature type="domain" description="Serine aminopeptidase S33" evidence="1">
    <location>
        <begin position="51"/>
        <end position="115"/>
    </location>
</feature>
<dbReference type="GO" id="GO:0016787">
    <property type="term" value="F:hydrolase activity"/>
    <property type="evidence" value="ECO:0007669"/>
    <property type="project" value="UniProtKB-KW"/>
</dbReference>
<protein>
    <submittedName>
        <fullName evidence="2">Alpha/beta hydrolase</fullName>
    </submittedName>
</protein>
<dbReference type="InterPro" id="IPR029058">
    <property type="entry name" value="AB_hydrolase_fold"/>
</dbReference>
<accession>A0A964BTG9</accession>
<dbReference type="PANTHER" id="PTHR37946">
    <property type="entry name" value="SLL1969 PROTEIN"/>
    <property type="match status" value="1"/>
</dbReference>
<keyword evidence="3" id="KW-1185">Reference proteome</keyword>
<evidence type="ECO:0000313" key="2">
    <source>
        <dbReference type="EMBL" id="MCC0177961.1"/>
    </source>
</evidence>
<proteinExistence type="predicted"/>